<gene>
    <name evidence="2" type="ORF">RRG08_067010</name>
</gene>
<sequence length="138" mass="15757">MRLVLLRKNTKVFEVPQRRRILPRVILFHGLLTTKKNGVSGTVQSSVADHARMRSGLVTLRSDLSVSMRFASRESESSVFLHVRSDRKLFNLARLHAKIKQRRVLIRELLLLTMLLSPLTLGRLYSGSSHALRKRATS</sequence>
<evidence type="ECO:0000313" key="2">
    <source>
        <dbReference type="EMBL" id="KAK3764336.1"/>
    </source>
</evidence>
<evidence type="ECO:0000313" key="3">
    <source>
        <dbReference type="Proteomes" id="UP001283361"/>
    </source>
</evidence>
<keyword evidence="1" id="KW-0472">Membrane</keyword>
<accession>A0AAE0Z964</accession>
<evidence type="ECO:0000256" key="1">
    <source>
        <dbReference type="SAM" id="Phobius"/>
    </source>
</evidence>
<proteinExistence type="predicted"/>
<keyword evidence="1" id="KW-0812">Transmembrane</keyword>
<feature type="transmembrane region" description="Helical" evidence="1">
    <location>
        <begin position="104"/>
        <end position="125"/>
    </location>
</feature>
<organism evidence="2 3">
    <name type="scientific">Elysia crispata</name>
    <name type="common">lettuce slug</name>
    <dbReference type="NCBI Taxonomy" id="231223"/>
    <lineage>
        <taxon>Eukaryota</taxon>
        <taxon>Metazoa</taxon>
        <taxon>Spiralia</taxon>
        <taxon>Lophotrochozoa</taxon>
        <taxon>Mollusca</taxon>
        <taxon>Gastropoda</taxon>
        <taxon>Heterobranchia</taxon>
        <taxon>Euthyneura</taxon>
        <taxon>Panpulmonata</taxon>
        <taxon>Sacoglossa</taxon>
        <taxon>Placobranchoidea</taxon>
        <taxon>Plakobranchidae</taxon>
        <taxon>Elysia</taxon>
    </lineage>
</organism>
<keyword evidence="3" id="KW-1185">Reference proteome</keyword>
<dbReference type="EMBL" id="JAWDGP010004444">
    <property type="protein sequence ID" value="KAK3764336.1"/>
    <property type="molecule type" value="Genomic_DNA"/>
</dbReference>
<comment type="caution">
    <text evidence="2">The sequence shown here is derived from an EMBL/GenBank/DDBJ whole genome shotgun (WGS) entry which is preliminary data.</text>
</comment>
<name>A0AAE0Z964_9GAST</name>
<protein>
    <submittedName>
        <fullName evidence="2">Uncharacterized protein</fullName>
    </submittedName>
</protein>
<dbReference type="Proteomes" id="UP001283361">
    <property type="component" value="Unassembled WGS sequence"/>
</dbReference>
<keyword evidence="1" id="KW-1133">Transmembrane helix</keyword>
<reference evidence="2" key="1">
    <citation type="journal article" date="2023" name="G3 (Bethesda)">
        <title>A reference genome for the long-term kleptoplast-retaining sea slug Elysia crispata morphotype clarki.</title>
        <authorList>
            <person name="Eastman K.E."/>
            <person name="Pendleton A.L."/>
            <person name="Shaikh M.A."/>
            <person name="Suttiyut T."/>
            <person name="Ogas R."/>
            <person name="Tomko P."/>
            <person name="Gavelis G."/>
            <person name="Widhalm J.R."/>
            <person name="Wisecaver J.H."/>
        </authorList>
    </citation>
    <scope>NUCLEOTIDE SEQUENCE</scope>
    <source>
        <strain evidence="2">ECLA1</strain>
    </source>
</reference>
<dbReference type="AlphaFoldDB" id="A0AAE0Z964"/>